<gene>
    <name evidence="2" type="ORF">D4764_09G0001230</name>
</gene>
<sequence>MGTYATIPPPRSPRLPHLGTHFPPREPILQSVTSSEDHVYSLVEGSSMTLSEVTTADPPTLTELMTSQREPARTLPQLPTTGCRTQSLPETKCIGIPDIRSQAPLDSPLSLPPPPPPSGDAPYLPPPSPPGLPPPLPSKPTTNSSTPLLATLAPAESPQRPTALHLKTLPRPTVKENGGPPLGVDEEEEERKLLEEELKKCIEDVKKIRLPRVFPDRKRHWQSDLLRKHNA</sequence>
<reference evidence="2 3" key="1">
    <citation type="submission" date="2019-04" db="EMBL/GenBank/DDBJ databases">
        <title>Chromosome genome assembly for Takifugu flavidus.</title>
        <authorList>
            <person name="Xiao S."/>
        </authorList>
    </citation>
    <scope>NUCLEOTIDE SEQUENCE [LARGE SCALE GENOMIC DNA]</scope>
    <source>
        <strain evidence="2">HTHZ2018</strain>
        <tissue evidence="2">Muscle</tissue>
    </source>
</reference>
<name>A0A5C6MIU6_9TELE</name>
<dbReference type="AlphaFoldDB" id="A0A5C6MIU6"/>
<feature type="compositionally biased region" description="Pro residues" evidence="1">
    <location>
        <begin position="110"/>
        <end position="138"/>
    </location>
</feature>
<evidence type="ECO:0000313" key="2">
    <source>
        <dbReference type="EMBL" id="TWW55074.1"/>
    </source>
</evidence>
<protein>
    <submittedName>
        <fullName evidence="2">Uncharacterized protein</fullName>
    </submittedName>
</protein>
<proteinExistence type="predicted"/>
<dbReference type="Proteomes" id="UP000324091">
    <property type="component" value="Chromosome 9"/>
</dbReference>
<feature type="compositionally biased region" description="Polar residues" evidence="1">
    <location>
        <begin position="77"/>
        <end position="89"/>
    </location>
</feature>
<feature type="compositionally biased region" description="Low complexity" evidence="1">
    <location>
        <begin position="139"/>
        <end position="149"/>
    </location>
</feature>
<keyword evidence="3" id="KW-1185">Reference proteome</keyword>
<evidence type="ECO:0000256" key="1">
    <source>
        <dbReference type="SAM" id="MobiDB-lite"/>
    </source>
</evidence>
<evidence type="ECO:0000313" key="3">
    <source>
        <dbReference type="Proteomes" id="UP000324091"/>
    </source>
</evidence>
<organism evidence="2 3">
    <name type="scientific">Takifugu flavidus</name>
    <name type="common">sansaifugu</name>
    <dbReference type="NCBI Taxonomy" id="433684"/>
    <lineage>
        <taxon>Eukaryota</taxon>
        <taxon>Metazoa</taxon>
        <taxon>Chordata</taxon>
        <taxon>Craniata</taxon>
        <taxon>Vertebrata</taxon>
        <taxon>Euteleostomi</taxon>
        <taxon>Actinopterygii</taxon>
        <taxon>Neopterygii</taxon>
        <taxon>Teleostei</taxon>
        <taxon>Neoteleostei</taxon>
        <taxon>Acanthomorphata</taxon>
        <taxon>Eupercaria</taxon>
        <taxon>Tetraodontiformes</taxon>
        <taxon>Tetradontoidea</taxon>
        <taxon>Tetraodontidae</taxon>
        <taxon>Takifugu</taxon>
    </lineage>
</organism>
<dbReference type="EMBL" id="RHFK02000022">
    <property type="protein sequence ID" value="TWW55074.1"/>
    <property type="molecule type" value="Genomic_DNA"/>
</dbReference>
<feature type="region of interest" description="Disordered" evidence="1">
    <location>
        <begin position="66"/>
        <end position="189"/>
    </location>
</feature>
<comment type="caution">
    <text evidence="2">The sequence shown here is derived from an EMBL/GenBank/DDBJ whole genome shotgun (WGS) entry which is preliminary data.</text>
</comment>
<accession>A0A5C6MIU6</accession>